<feature type="region of interest" description="Disordered" evidence="1">
    <location>
        <begin position="156"/>
        <end position="186"/>
    </location>
</feature>
<keyword evidence="3" id="KW-1185">Reference proteome</keyword>
<evidence type="ECO:0000313" key="2">
    <source>
        <dbReference type="EMBL" id="WXB05567.1"/>
    </source>
</evidence>
<gene>
    <name evidence="2" type="ORF">LVJ94_52820</name>
</gene>
<accession>A0ABZ2L4B0</accession>
<evidence type="ECO:0000256" key="1">
    <source>
        <dbReference type="SAM" id="MobiDB-lite"/>
    </source>
</evidence>
<sequence length="353" mass="36300">MRHCFLERTIPLSLAAFVVLSGRSTYAQNTVSLEWNAPLAECGDGAAVEVEVNRLLGGQPVAPEKRVRARVRIERATDGAWHVDLVTERRGTRGERTLSAASCRAAADATALILALIIDPTQVAATRTPTGAAPSSDTPVMPGREAPATVMETSAVEVTPAPSPPSVAASDRAPRPQATAPKKDDTTALAAGVSGLGDLGALPTAAAGIGIFVAWTPGRARIEASGVDYPDSTTHAMGGGGGSFHLATGALRGCYAVNVHSPFESSPCVGFEAGAMGGDGFGVATPGSGTAFWAASVVGGLFAYRLTPHIALRLDTGLSVAFVRPRFVLDNAGFVHRPSALGGRMAFGMEVRF</sequence>
<dbReference type="EMBL" id="CP089983">
    <property type="protein sequence ID" value="WXB05567.1"/>
    <property type="molecule type" value="Genomic_DNA"/>
</dbReference>
<protein>
    <submittedName>
        <fullName evidence="2">Uncharacterized protein</fullName>
    </submittedName>
</protein>
<organism evidence="2 3">
    <name type="scientific">Pendulispora rubella</name>
    <dbReference type="NCBI Taxonomy" id="2741070"/>
    <lineage>
        <taxon>Bacteria</taxon>
        <taxon>Pseudomonadati</taxon>
        <taxon>Myxococcota</taxon>
        <taxon>Myxococcia</taxon>
        <taxon>Myxococcales</taxon>
        <taxon>Sorangiineae</taxon>
        <taxon>Pendulisporaceae</taxon>
        <taxon>Pendulispora</taxon>
    </lineage>
</organism>
<name>A0ABZ2L4B0_9BACT</name>
<dbReference type="RefSeq" id="WP_394835214.1">
    <property type="nucleotide sequence ID" value="NZ_CP089929.1"/>
</dbReference>
<evidence type="ECO:0000313" key="3">
    <source>
        <dbReference type="Proteomes" id="UP001374803"/>
    </source>
</evidence>
<feature type="compositionally biased region" description="Low complexity" evidence="1">
    <location>
        <begin position="156"/>
        <end position="170"/>
    </location>
</feature>
<reference evidence="2" key="1">
    <citation type="submission" date="2021-12" db="EMBL/GenBank/DDBJ databases">
        <title>Discovery of the Pendulisporaceae a myxobacterial family with distinct sporulation behavior and unique specialized metabolism.</title>
        <authorList>
            <person name="Garcia R."/>
            <person name="Popoff A."/>
            <person name="Bader C.D."/>
            <person name="Loehr J."/>
            <person name="Walesch S."/>
            <person name="Walt C."/>
            <person name="Boldt J."/>
            <person name="Bunk B."/>
            <person name="Haeckl F.J.F.P.J."/>
            <person name="Gunesch A.P."/>
            <person name="Birkelbach J."/>
            <person name="Nuebel U."/>
            <person name="Pietschmann T."/>
            <person name="Bach T."/>
            <person name="Mueller R."/>
        </authorList>
    </citation>
    <scope>NUCLEOTIDE SEQUENCE</scope>
    <source>
        <strain evidence="2">MSr11367</strain>
    </source>
</reference>
<dbReference type="Proteomes" id="UP001374803">
    <property type="component" value="Chromosome"/>
</dbReference>
<proteinExistence type="predicted"/>